<name>A0A6C0CPI0_9ZZZZ</name>
<accession>A0A6C0CPI0</accession>
<feature type="region of interest" description="Disordered" evidence="1">
    <location>
        <begin position="53"/>
        <end position="77"/>
    </location>
</feature>
<reference evidence="2" key="1">
    <citation type="journal article" date="2020" name="Nature">
        <title>Giant virus diversity and host interactions through global metagenomics.</title>
        <authorList>
            <person name="Schulz F."/>
            <person name="Roux S."/>
            <person name="Paez-Espino D."/>
            <person name="Jungbluth S."/>
            <person name="Walsh D.A."/>
            <person name="Denef V.J."/>
            <person name="McMahon K.D."/>
            <person name="Konstantinidis K.T."/>
            <person name="Eloe-Fadrosh E.A."/>
            <person name="Kyrpides N.C."/>
            <person name="Woyke T."/>
        </authorList>
    </citation>
    <scope>NUCLEOTIDE SEQUENCE</scope>
    <source>
        <strain evidence="2">GVMAG-M-3300021389-45</strain>
    </source>
</reference>
<evidence type="ECO:0000313" key="2">
    <source>
        <dbReference type="EMBL" id="QHT05584.1"/>
    </source>
</evidence>
<sequence length="77" mass="8715">MNVNNTTQQIQYHIDKINEILYWQAVHQEVMADWNPPQNYSIWGQNNAFGSVAGAADEEDTADSEASTTFLNEDVPQ</sequence>
<protein>
    <submittedName>
        <fullName evidence="2">Uncharacterized protein</fullName>
    </submittedName>
</protein>
<dbReference type="EMBL" id="MN739457">
    <property type="protein sequence ID" value="QHT05584.1"/>
    <property type="molecule type" value="Genomic_DNA"/>
</dbReference>
<proteinExistence type="predicted"/>
<organism evidence="2">
    <name type="scientific">viral metagenome</name>
    <dbReference type="NCBI Taxonomy" id="1070528"/>
    <lineage>
        <taxon>unclassified sequences</taxon>
        <taxon>metagenomes</taxon>
        <taxon>organismal metagenomes</taxon>
    </lineage>
</organism>
<evidence type="ECO:0000256" key="1">
    <source>
        <dbReference type="SAM" id="MobiDB-lite"/>
    </source>
</evidence>
<dbReference type="AlphaFoldDB" id="A0A6C0CPI0"/>